<reference evidence="12 13" key="1">
    <citation type="journal article" date="2018" name="Nat. Ecol. Evol.">
        <title>Pezizomycetes genomes reveal the molecular basis of ectomycorrhizal truffle lifestyle.</title>
        <authorList>
            <person name="Murat C."/>
            <person name="Payen T."/>
            <person name="Noel B."/>
            <person name="Kuo A."/>
            <person name="Morin E."/>
            <person name="Chen J."/>
            <person name="Kohler A."/>
            <person name="Krizsan K."/>
            <person name="Balestrini R."/>
            <person name="Da Silva C."/>
            <person name="Montanini B."/>
            <person name="Hainaut M."/>
            <person name="Levati E."/>
            <person name="Barry K.W."/>
            <person name="Belfiori B."/>
            <person name="Cichocki N."/>
            <person name="Clum A."/>
            <person name="Dockter R.B."/>
            <person name="Fauchery L."/>
            <person name="Guy J."/>
            <person name="Iotti M."/>
            <person name="Le Tacon F."/>
            <person name="Lindquist E.A."/>
            <person name="Lipzen A."/>
            <person name="Malagnac F."/>
            <person name="Mello A."/>
            <person name="Molinier V."/>
            <person name="Miyauchi S."/>
            <person name="Poulain J."/>
            <person name="Riccioni C."/>
            <person name="Rubini A."/>
            <person name="Sitrit Y."/>
            <person name="Splivallo R."/>
            <person name="Traeger S."/>
            <person name="Wang M."/>
            <person name="Zifcakova L."/>
            <person name="Wipf D."/>
            <person name="Zambonelli A."/>
            <person name="Paolocci F."/>
            <person name="Nowrousian M."/>
            <person name="Ottonello S."/>
            <person name="Baldrian P."/>
            <person name="Spatafora J.W."/>
            <person name="Henrissat B."/>
            <person name="Nagy L.G."/>
            <person name="Aury J.M."/>
            <person name="Wincker P."/>
            <person name="Grigoriev I.V."/>
            <person name="Bonfante P."/>
            <person name="Martin F.M."/>
        </authorList>
    </citation>
    <scope>NUCLEOTIDE SEQUENCE [LARGE SCALE GENOMIC DNA]</scope>
    <source>
        <strain evidence="12 13">120613-1</strain>
    </source>
</reference>
<gene>
    <name evidence="12" type="ORF">L873DRAFT_1831400</name>
</gene>
<keyword evidence="5" id="KW-0548">Nucleotidyltransferase</keyword>
<keyword evidence="13" id="KW-1185">Reference proteome</keyword>
<feature type="domain" description="DNA polymerase alpha/delta/epsilon subunit B" evidence="10">
    <location>
        <begin position="249"/>
        <end position="467"/>
    </location>
</feature>
<dbReference type="GO" id="GO:0006281">
    <property type="term" value="P:DNA repair"/>
    <property type="evidence" value="ECO:0007669"/>
    <property type="project" value="UniProtKB-ARBA"/>
</dbReference>
<dbReference type="InterPro" id="IPR041863">
    <property type="entry name" value="PolD2_C"/>
</dbReference>
<evidence type="ECO:0000256" key="8">
    <source>
        <dbReference type="ARBA" id="ARBA00023242"/>
    </source>
</evidence>
<evidence type="ECO:0000256" key="1">
    <source>
        <dbReference type="ARBA" id="ARBA00004123"/>
    </source>
</evidence>
<dbReference type="PANTHER" id="PTHR10416:SF0">
    <property type="entry name" value="DNA POLYMERASE DELTA SUBUNIT 2"/>
    <property type="match status" value="1"/>
</dbReference>
<sequence length="515" mass="56891">MISCDPSHFSLAHLSQVTIKRETRRPQEINLPSHINLSKGPPHHQFTQPSQLPTITKPVTIQPITEGTKNGFFKEEEFPNGPPLRFATTYFLRLAELKPSIEAAAMEAWDGTEIGGDTVQRANRVLDVRQGEICWIVGTIYMDMPLKPNILDDITKHNWIAAPPPRDKYMTPGEDQVMLEDESGRVKLVGKMLEKEYLVTGAVIGVMGTENKDGDFDVVDVIVPHLPPQENLLAIGKGKGRREGGKRKVALVSGLGFRGNAMEDFETELLAEYLLGEIGGVEDQESASKITHLIIAGNSLAPSIALPPVKGEEKHKKYGYDSTTYNANPALALDNLLTSLLPSIPITILPGPTDPANVSLPQQPLHPAIFRNAKSYIASCLHTTTNPALLDIDGVKFLGTAGQNLDDVYKYVDGEDRLGMCERLLKWRCVAPTAPDTLWSFPFEDKDLYIIRECPHVFFLGNQEKFESRLVEGPENQVCRIILIPKFSETSEMVLVDVDTLECESVKFGVENGGS</sequence>
<evidence type="ECO:0000256" key="4">
    <source>
        <dbReference type="ARBA" id="ARBA00022679"/>
    </source>
</evidence>
<evidence type="ECO:0000256" key="3">
    <source>
        <dbReference type="ARBA" id="ARBA00012417"/>
    </source>
</evidence>
<evidence type="ECO:0000259" key="10">
    <source>
        <dbReference type="Pfam" id="PF04042"/>
    </source>
</evidence>
<dbReference type="Pfam" id="PF04042">
    <property type="entry name" value="DNA_pol_E_B"/>
    <property type="match status" value="1"/>
</dbReference>
<dbReference type="InterPro" id="IPR024826">
    <property type="entry name" value="DNA_pol_delta/II_ssu"/>
</dbReference>
<evidence type="ECO:0000256" key="5">
    <source>
        <dbReference type="ARBA" id="ARBA00022695"/>
    </source>
</evidence>
<dbReference type="OrthoDB" id="3763at2759"/>
<dbReference type="AlphaFoldDB" id="A0A3N4J469"/>
<protein>
    <recommendedName>
        <fullName evidence="3">DNA-directed DNA polymerase</fullName>
        <ecNumber evidence="3">2.7.7.7</ecNumber>
    </recommendedName>
</protein>
<keyword evidence="7" id="KW-0239">DNA-directed DNA polymerase</keyword>
<keyword evidence="8" id="KW-0539">Nucleus</keyword>
<dbReference type="STRING" id="1336337.A0A3N4J469"/>
<evidence type="ECO:0000256" key="7">
    <source>
        <dbReference type="ARBA" id="ARBA00022932"/>
    </source>
</evidence>
<keyword evidence="6" id="KW-0235">DNA replication</keyword>
<comment type="subcellular location">
    <subcellularLocation>
        <location evidence="1">Nucleus</location>
    </subcellularLocation>
</comment>
<dbReference type="GO" id="GO:0006273">
    <property type="term" value="P:lagging strand elongation"/>
    <property type="evidence" value="ECO:0007669"/>
    <property type="project" value="UniProtKB-ARBA"/>
</dbReference>
<dbReference type="EMBL" id="ML120498">
    <property type="protein sequence ID" value="RPA91381.1"/>
    <property type="molecule type" value="Genomic_DNA"/>
</dbReference>
<dbReference type="GO" id="GO:0043625">
    <property type="term" value="C:delta DNA polymerase complex"/>
    <property type="evidence" value="ECO:0007669"/>
    <property type="project" value="TreeGrafter"/>
</dbReference>
<dbReference type="Proteomes" id="UP000276215">
    <property type="component" value="Unassembled WGS sequence"/>
</dbReference>
<dbReference type="PANTHER" id="PTHR10416">
    <property type="entry name" value="DNA POLYMERASE DELTA SUBUNIT 2"/>
    <property type="match status" value="1"/>
</dbReference>
<dbReference type="InterPro" id="IPR040663">
    <property type="entry name" value="DNA_pol_D_N"/>
</dbReference>
<feature type="domain" description="DNA polymerase delta subunit OB-fold" evidence="11">
    <location>
        <begin position="86"/>
        <end position="221"/>
    </location>
</feature>
<keyword evidence="4" id="KW-0808">Transferase</keyword>
<dbReference type="CDD" id="cd07387">
    <property type="entry name" value="MPP_PolD2_C"/>
    <property type="match status" value="1"/>
</dbReference>
<name>A0A3N4J469_9PEZI</name>
<evidence type="ECO:0000256" key="9">
    <source>
        <dbReference type="ARBA" id="ARBA00049244"/>
    </source>
</evidence>
<dbReference type="FunFam" id="2.40.50.430:FF:000002">
    <property type="entry name" value="DNA polymerase delta subunit"/>
    <property type="match status" value="1"/>
</dbReference>
<dbReference type="InterPro" id="IPR007185">
    <property type="entry name" value="DNA_pol_a/d/e_bsu"/>
</dbReference>
<dbReference type="EC" id="2.7.7.7" evidence="3"/>
<evidence type="ECO:0000256" key="6">
    <source>
        <dbReference type="ARBA" id="ARBA00022705"/>
    </source>
</evidence>
<evidence type="ECO:0000313" key="13">
    <source>
        <dbReference type="Proteomes" id="UP000276215"/>
    </source>
</evidence>
<dbReference type="Pfam" id="PF18018">
    <property type="entry name" value="DNA_pol_D_N"/>
    <property type="match status" value="1"/>
</dbReference>
<evidence type="ECO:0000259" key="11">
    <source>
        <dbReference type="Pfam" id="PF18018"/>
    </source>
</evidence>
<comment type="catalytic activity">
    <reaction evidence="9">
        <text>DNA(n) + a 2'-deoxyribonucleoside 5'-triphosphate = DNA(n+1) + diphosphate</text>
        <dbReference type="Rhea" id="RHEA:22508"/>
        <dbReference type="Rhea" id="RHEA-COMP:17339"/>
        <dbReference type="Rhea" id="RHEA-COMP:17340"/>
        <dbReference type="ChEBI" id="CHEBI:33019"/>
        <dbReference type="ChEBI" id="CHEBI:61560"/>
        <dbReference type="ChEBI" id="CHEBI:173112"/>
        <dbReference type="EC" id="2.7.7.7"/>
    </reaction>
</comment>
<comment type="similarity">
    <text evidence="2">Belongs to the DNA polymerase delta/II small subunit family.</text>
</comment>
<evidence type="ECO:0000313" key="12">
    <source>
        <dbReference type="EMBL" id="RPA91381.1"/>
    </source>
</evidence>
<dbReference type="Gene3D" id="2.40.50.430">
    <property type="match status" value="1"/>
</dbReference>
<dbReference type="GO" id="GO:0003887">
    <property type="term" value="F:DNA-directed DNA polymerase activity"/>
    <property type="evidence" value="ECO:0007669"/>
    <property type="project" value="UniProtKB-KW"/>
</dbReference>
<accession>A0A3N4J469</accession>
<proteinExistence type="inferred from homology"/>
<dbReference type="GO" id="GO:0003677">
    <property type="term" value="F:DNA binding"/>
    <property type="evidence" value="ECO:0007669"/>
    <property type="project" value="InterPro"/>
</dbReference>
<dbReference type="Gene3D" id="3.60.21.50">
    <property type="match status" value="1"/>
</dbReference>
<organism evidence="12 13">
    <name type="scientific">Choiromyces venosus 120613-1</name>
    <dbReference type="NCBI Taxonomy" id="1336337"/>
    <lineage>
        <taxon>Eukaryota</taxon>
        <taxon>Fungi</taxon>
        <taxon>Dikarya</taxon>
        <taxon>Ascomycota</taxon>
        <taxon>Pezizomycotina</taxon>
        <taxon>Pezizomycetes</taxon>
        <taxon>Pezizales</taxon>
        <taxon>Tuberaceae</taxon>
        <taxon>Choiromyces</taxon>
    </lineage>
</organism>
<evidence type="ECO:0000256" key="2">
    <source>
        <dbReference type="ARBA" id="ARBA00006035"/>
    </source>
</evidence>